<sequence length="133" mass="15153">MAKTNSLKLIFSSIILLLLAIYGLYVSITHYLDYFLMKDKIFFSFLTGLFGFGSPIIFYFSYFGIILAYKKSPTKKTIKAANYLAGIAIFGVFFSLFFSFYIQIDLASKGYYSCDKPSIFAPNKYVVSKVMCK</sequence>
<organism evidence="2 3">
    <name type="scientific">Proteus mirabilis</name>
    <dbReference type="NCBI Taxonomy" id="584"/>
    <lineage>
        <taxon>Bacteria</taxon>
        <taxon>Pseudomonadati</taxon>
        <taxon>Pseudomonadota</taxon>
        <taxon>Gammaproteobacteria</taxon>
        <taxon>Enterobacterales</taxon>
        <taxon>Morganellaceae</taxon>
        <taxon>Proteus</taxon>
    </lineage>
</organism>
<feature type="transmembrane region" description="Helical" evidence="1">
    <location>
        <begin position="7"/>
        <end position="29"/>
    </location>
</feature>
<dbReference type="EMBL" id="ABKSPD020000007">
    <property type="protein sequence ID" value="EKW9776375.1"/>
    <property type="molecule type" value="Genomic_DNA"/>
</dbReference>
<dbReference type="InterPro" id="IPR010665">
    <property type="entry name" value="DUF1240"/>
</dbReference>
<protein>
    <submittedName>
        <fullName evidence="2">DUF1240 domain-containing protein</fullName>
    </submittedName>
</protein>
<evidence type="ECO:0000313" key="2">
    <source>
        <dbReference type="EMBL" id="EKW9776375.1"/>
    </source>
</evidence>
<feature type="transmembrane region" description="Helical" evidence="1">
    <location>
        <begin position="41"/>
        <end position="69"/>
    </location>
</feature>
<dbReference type="Proteomes" id="UP001171165">
    <property type="component" value="Unassembled WGS sequence"/>
</dbReference>
<dbReference type="Pfam" id="PF06836">
    <property type="entry name" value="DUF1240"/>
    <property type="match status" value="1"/>
</dbReference>
<feature type="transmembrane region" description="Helical" evidence="1">
    <location>
        <begin position="81"/>
        <end position="102"/>
    </location>
</feature>
<comment type="caution">
    <text evidence="2">The sequence shown here is derived from an EMBL/GenBank/DDBJ whole genome shotgun (WGS) entry which is preliminary data.</text>
</comment>
<name>A0AAN3YXP5_PROMI</name>
<keyword evidence="1" id="KW-0812">Transmembrane</keyword>
<proteinExistence type="predicted"/>
<reference evidence="2" key="1">
    <citation type="submission" date="2023-06" db="EMBL/GenBank/DDBJ databases">
        <authorList>
            <consortium name="Clinical and Environmental Microbiology Branch: Whole genome sequencing antimicrobial resistance pathogens in the healthcare setting"/>
        </authorList>
    </citation>
    <scope>NUCLEOTIDE SEQUENCE</scope>
    <source>
        <strain evidence="2">Microbial</strain>
    </source>
</reference>
<dbReference type="AlphaFoldDB" id="A0AAN3YXP5"/>
<evidence type="ECO:0000313" key="3">
    <source>
        <dbReference type="Proteomes" id="UP001171165"/>
    </source>
</evidence>
<keyword evidence="1" id="KW-1133">Transmembrane helix</keyword>
<gene>
    <name evidence="2" type="ORF">PW210_002201</name>
</gene>
<accession>A0AAN3YXP5</accession>
<dbReference type="RefSeq" id="WP_194201683.1">
    <property type="nucleotide sequence ID" value="NZ_CP021852.1"/>
</dbReference>
<keyword evidence="1" id="KW-0472">Membrane</keyword>
<evidence type="ECO:0000256" key="1">
    <source>
        <dbReference type="SAM" id="Phobius"/>
    </source>
</evidence>